<evidence type="ECO:0000313" key="2">
    <source>
        <dbReference type="Proteomes" id="UP000284219"/>
    </source>
</evidence>
<evidence type="ECO:0008006" key="3">
    <source>
        <dbReference type="Google" id="ProtNLM"/>
    </source>
</evidence>
<accession>A0A419SK91</accession>
<protein>
    <recommendedName>
        <fullName evidence="3">Light-independent protochlorophyllide reductase subunit B-like C-terminal domain-containing protein</fullName>
    </recommendedName>
</protein>
<sequence length="85" mass="9663">MTWEKDAEELLDELVKPIPIFARPMARMGIERKIKEVATDTITVDAVVRGYLLASSGSMRERAIKLLEAKKIDMSPYEELLAELK</sequence>
<gene>
    <name evidence="1" type="ORF">BEP19_08375</name>
</gene>
<dbReference type="Pfam" id="PF11084">
    <property type="entry name" value="DUF2621"/>
    <property type="match status" value="1"/>
</dbReference>
<name>A0A419SK91_9BACL</name>
<comment type="caution">
    <text evidence="1">The sequence shown here is derived from an EMBL/GenBank/DDBJ whole genome shotgun (WGS) entry which is preliminary data.</text>
</comment>
<dbReference type="Gene3D" id="1.10.8.550">
    <property type="entry name" value="Proto-chlorophyllide reductase 57 kD subunit B"/>
    <property type="match status" value="1"/>
</dbReference>
<dbReference type="OrthoDB" id="2680218at2"/>
<evidence type="ECO:0000313" key="1">
    <source>
        <dbReference type="EMBL" id="RKD24397.1"/>
    </source>
</evidence>
<organism evidence="1 2">
    <name type="scientific">Ammoniphilus oxalaticus</name>
    <dbReference type="NCBI Taxonomy" id="66863"/>
    <lineage>
        <taxon>Bacteria</taxon>
        <taxon>Bacillati</taxon>
        <taxon>Bacillota</taxon>
        <taxon>Bacilli</taxon>
        <taxon>Bacillales</taxon>
        <taxon>Paenibacillaceae</taxon>
        <taxon>Aneurinibacillus group</taxon>
        <taxon>Ammoniphilus</taxon>
    </lineage>
</organism>
<reference evidence="1 2" key="1">
    <citation type="submission" date="2016-08" db="EMBL/GenBank/DDBJ databases">
        <title>Novel Firmicute Genomes.</title>
        <authorList>
            <person name="Poppleton D.I."/>
            <person name="Gribaldo S."/>
        </authorList>
    </citation>
    <scope>NUCLEOTIDE SEQUENCE [LARGE SCALE GENOMIC DNA]</scope>
    <source>
        <strain evidence="1 2">RAOx-1</strain>
    </source>
</reference>
<dbReference type="Proteomes" id="UP000284219">
    <property type="component" value="Unassembled WGS sequence"/>
</dbReference>
<dbReference type="EMBL" id="MCHY01000008">
    <property type="protein sequence ID" value="RKD24397.1"/>
    <property type="molecule type" value="Genomic_DNA"/>
</dbReference>
<proteinExistence type="predicted"/>
<dbReference type="RefSeq" id="WP_120189696.1">
    <property type="nucleotide sequence ID" value="NZ_MCHY01000008.1"/>
</dbReference>
<keyword evidence="2" id="KW-1185">Reference proteome</keyword>
<dbReference type="AlphaFoldDB" id="A0A419SK91"/>
<dbReference type="InterPro" id="IPR020203">
    <property type="entry name" value="YneK"/>
</dbReference>
<dbReference type="InterPro" id="IPR042298">
    <property type="entry name" value="P-CP_red_C"/>
</dbReference>